<gene>
    <name evidence="1" type="ORF">CCAP1982_LOCUS10103</name>
</gene>
<protein>
    <submittedName>
        <fullName evidence="1">(Mediterranean fruit fly) hypothetical protein</fullName>
    </submittedName>
</protein>
<dbReference type="AlphaFoldDB" id="A0A811UR33"/>
<evidence type="ECO:0000313" key="2">
    <source>
        <dbReference type="Proteomes" id="UP000606786"/>
    </source>
</evidence>
<proteinExistence type="predicted"/>
<sequence length="110" mass="12044">MTVTPACSPCSANYMKTINALKYRKKVRGPVRAVKSFLNYHFVVDYVGSFATEDEAIGIAEQVREIHMRSKPSLRNFLSNSSGVTEALGGNGTARQISKKEGVLVKECST</sequence>
<accession>A0A811UR33</accession>
<dbReference type="Proteomes" id="UP000606786">
    <property type="component" value="Unassembled WGS sequence"/>
</dbReference>
<comment type="caution">
    <text evidence="1">The sequence shown here is derived from an EMBL/GenBank/DDBJ whole genome shotgun (WGS) entry which is preliminary data.</text>
</comment>
<reference evidence="1" key="1">
    <citation type="submission" date="2020-11" db="EMBL/GenBank/DDBJ databases">
        <authorList>
            <person name="Whitehead M."/>
        </authorList>
    </citation>
    <scope>NUCLEOTIDE SEQUENCE</scope>
    <source>
        <strain evidence="1">EGII</strain>
    </source>
</reference>
<keyword evidence="2" id="KW-1185">Reference proteome</keyword>
<evidence type="ECO:0000313" key="1">
    <source>
        <dbReference type="EMBL" id="CAD7001609.1"/>
    </source>
</evidence>
<name>A0A811UR33_CERCA</name>
<organism evidence="1 2">
    <name type="scientific">Ceratitis capitata</name>
    <name type="common">Mediterranean fruit fly</name>
    <name type="synonym">Tephritis capitata</name>
    <dbReference type="NCBI Taxonomy" id="7213"/>
    <lineage>
        <taxon>Eukaryota</taxon>
        <taxon>Metazoa</taxon>
        <taxon>Ecdysozoa</taxon>
        <taxon>Arthropoda</taxon>
        <taxon>Hexapoda</taxon>
        <taxon>Insecta</taxon>
        <taxon>Pterygota</taxon>
        <taxon>Neoptera</taxon>
        <taxon>Endopterygota</taxon>
        <taxon>Diptera</taxon>
        <taxon>Brachycera</taxon>
        <taxon>Muscomorpha</taxon>
        <taxon>Tephritoidea</taxon>
        <taxon>Tephritidae</taxon>
        <taxon>Ceratitis</taxon>
        <taxon>Ceratitis</taxon>
    </lineage>
</organism>
<dbReference type="EMBL" id="CAJHJT010000023">
    <property type="protein sequence ID" value="CAD7001609.1"/>
    <property type="molecule type" value="Genomic_DNA"/>
</dbReference>